<evidence type="ECO:0000313" key="2">
    <source>
        <dbReference type="EMBL" id="KGT89131.1"/>
    </source>
</evidence>
<dbReference type="InterPro" id="IPR025178">
    <property type="entry name" value="Lnb_N"/>
</dbReference>
<protein>
    <recommendedName>
        <fullName evidence="1">Lnb N-terminal periplasmic domain-containing protein</fullName>
    </recommendedName>
</protein>
<keyword evidence="3" id="KW-1185">Reference proteome</keyword>
<evidence type="ECO:0000259" key="1">
    <source>
        <dbReference type="Pfam" id="PF13387"/>
    </source>
</evidence>
<dbReference type="EMBL" id="JRUQ01000057">
    <property type="protein sequence ID" value="KGT89131.1"/>
    <property type="molecule type" value="Genomic_DNA"/>
</dbReference>
<accession>A0A0A3YUV4</accession>
<dbReference type="STRING" id="371042.NG99_20075"/>
<proteinExistence type="predicted"/>
<comment type="caution">
    <text evidence="2">The sequence shown here is derived from an EMBL/GenBank/DDBJ whole genome shotgun (WGS) entry which is preliminary data.</text>
</comment>
<dbReference type="AlphaFoldDB" id="A0A0A3YUV4"/>
<dbReference type="eggNOG" id="ENOG502Z7V0">
    <property type="taxonomic scope" value="Bacteria"/>
</dbReference>
<sequence>MTAEHDLWLAEYQRLPSVTRREDGYLTLHNIRNFRYGPDGNLRPDWYDRTFRLSDVRQVDLILSYWASPHIAHVFLSFGLADGTWIAISVETRRRLSQPWSVLRGFLFQYPVIYIAADERDVIGVRASLRQERVYAYPLTLEPSDAASLLNNYLERIARLHQHPERYHTLWNNCTTNILRHGRTLSPAIRYHWRVLLSGHADRYCYDHQLLDNRLAFDKLKEQCRVKLADPGSLRDSFSADIRQHRLTTHDDQE</sequence>
<organism evidence="2 3">
    <name type="scientific">Erwinia typographi</name>
    <dbReference type="NCBI Taxonomy" id="371042"/>
    <lineage>
        <taxon>Bacteria</taxon>
        <taxon>Pseudomonadati</taxon>
        <taxon>Pseudomonadota</taxon>
        <taxon>Gammaproteobacteria</taxon>
        <taxon>Enterobacterales</taxon>
        <taxon>Erwiniaceae</taxon>
        <taxon>Erwinia</taxon>
    </lineage>
</organism>
<gene>
    <name evidence="2" type="ORF">NG99_20075</name>
</gene>
<dbReference type="Pfam" id="PF13387">
    <property type="entry name" value="Lnb_N"/>
    <property type="match status" value="1"/>
</dbReference>
<dbReference type="RefSeq" id="WP_034896885.1">
    <property type="nucleotide sequence ID" value="NZ_JRUQ01000057.1"/>
</dbReference>
<evidence type="ECO:0000313" key="3">
    <source>
        <dbReference type="Proteomes" id="UP000030351"/>
    </source>
</evidence>
<reference evidence="2 3" key="1">
    <citation type="submission" date="2014-10" db="EMBL/GenBank/DDBJ databases">
        <title>Genome sequence of Erwinia typographi M043b.</title>
        <authorList>
            <person name="Chan K.-G."/>
            <person name="Tan W.-S."/>
        </authorList>
    </citation>
    <scope>NUCLEOTIDE SEQUENCE [LARGE SCALE GENOMIC DNA]</scope>
    <source>
        <strain evidence="2 3">M043b</strain>
    </source>
</reference>
<dbReference type="Proteomes" id="UP000030351">
    <property type="component" value="Unassembled WGS sequence"/>
</dbReference>
<feature type="domain" description="Lnb N-terminal periplasmic" evidence="1">
    <location>
        <begin position="44"/>
        <end position="195"/>
    </location>
</feature>
<name>A0A0A3YUV4_9GAMM</name>